<dbReference type="EMBL" id="UYSL01021662">
    <property type="protein sequence ID" value="VDL78857.1"/>
    <property type="molecule type" value="Genomic_DNA"/>
</dbReference>
<feature type="region of interest" description="Disordered" evidence="1">
    <location>
        <begin position="195"/>
        <end position="217"/>
    </location>
</feature>
<evidence type="ECO:0000313" key="2">
    <source>
        <dbReference type="EMBL" id="VDL78857.1"/>
    </source>
</evidence>
<protein>
    <submittedName>
        <fullName evidence="4">Mariner Mos1 transposase</fullName>
    </submittedName>
</protein>
<dbReference type="AlphaFoldDB" id="A0A0N4YEW0"/>
<keyword evidence="3" id="KW-1185">Reference proteome</keyword>
<reference evidence="4" key="1">
    <citation type="submission" date="2017-02" db="UniProtKB">
        <authorList>
            <consortium name="WormBaseParasite"/>
        </authorList>
    </citation>
    <scope>IDENTIFICATION</scope>
</reference>
<feature type="compositionally biased region" description="Basic residues" evidence="1">
    <location>
        <begin position="197"/>
        <end position="206"/>
    </location>
</feature>
<feature type="region of interest" description="Disordered" evidence="1">
    <location>
        <begin position="101"/>
        <end position="120"/>
    </location>
</feature>
<proteinExistence type="predicted"/>
<accession>A0A0N4YEW0</accession>
<gene>
    <name evidence="2" type="ORF">NBR_LOCUS15263</name>
</gene>
<dbReference type="WBParaSite" id="NBR_0001526201-mRNA-1">
    <property type="protein sequence ID" value="NBR_0001526201-mRNA-1"/>
    <property type="gene ID" value="NBR_0001526201"/>
</dbReference>
<name>A0A0N4YEW0_NIPBR</name>
<sequence length="217" mass="25071">MSKCKKDQSFIDSLYKLLDERQQEALVVYSLETTIYNKEQSIYRTERKGKKEGKVEHDEPLSVDFVLSKSSTTVSKAIYLRKITERMKTRRQLRLRLTSDLQSEADSHKHESSDTDPETQGLAGFEAAAFMRGQLEPFCSKVEALGRWLQRPRGGEWSDIVHDARIKDPDRSQVKLIQSLTGKSKRCVAVIREPGSLRRRKKHKQQRVVATQGRYTE</sequence>
<evidence type="ECO:0000256" key="1">
    <source>
        <dbReference type="SAM" id="MobiDB-lite"/>
    </source>
</evidence>
<dbReference type="Proteomes" id="UP000271162">
    <property type="component" value="Unassembled WGS sequence"/>
</dbReference>
<evidence type="ECO:0000313" key="3">
    <source>
        <dbReference type="Proteomes" id="UP000271162"/>
    </source>
</evidence>
<reference evidence="2 3" key="2">
    <citation type="submission" date="2018-11" db="EMBL/GenBank/DDBJ databases">
        <authorList>
            <consortium name="Pathogen Informatics"/>
        </authorList>
    </citation>
    <scope>NUCLEOTIDE SEQUENCE [LARGE SCALE GENOMIC DNA]</scope>
</reference>
<organism evidence="4">
    <name type="scientific">Nippostrongylus brasiliensis</name>
    <name type="common">Rat hookworm</name>
    <dbReference type="NCBI Taxonomy" id="27835"/>
    <lineage>
        <taxon>Eukaryota</taxon>
        <taxon>Metazoa</taxon>
        <taxon>Ecdysozoa</taxon>
        <taxon>Nematoda</taxon>
        <taxon>Chromadorea</taxon>
        <taxon>Rhabditida</taxon>
        <taxon>Rhabditina</taxon>
        <taxon>Rhabditomorpha</taxon>
        <taxon>Strongyloidea</taxon>
        <taxon>Heligmosomidae</taxon>
        <taxon>Nippostrongylus</taxon>
    </lineage>
</organism>
<evidence type="ECO:0000313" key="4">
    <source>
        <dbReference type="WBParaSite" id="NBR_0001526201-mRNA-1"/>
    </source>
</evidence>